<protein>
    <submittedName>
        <fullName evidence="1">Uncharacterized protein</fullName>
    </submittedName>
</protein>
<dbReference type="AlphaFoldDB" id="A0A382AFG0"/>
<dbReference type="EMBL" id="UINC01025184">
    <property type="protein sequence ID" value="SVB00300.1"/>
    <property type="molecule type" value="Genomic_DNA"/>
</dbReference>
<organism evidence="1">
    <name type="scientific">marine metagenome</name>
    <dbReference type="NCBI Taxonomy" id="408172"/>
    <lineage>
        <taxon>unclassified sequences</taxon>
        <taxon>metagenomes</taxon>
        <taxon>ecological metagenomes</taxon>
    </lineage>
</organism>
<name>A0A382AFG0_9ZZZZ</name>
<reference evidence="1" key="1">
    <citation type="submission" date="2018-05" db="EMBL/GenBank/DDBJ databases">
        <authorList>
            <person name="Lanie J.A."/>
            <person name="Ng W.-L."/>
            <person name="Kazmierczak K.M."/>
            <person name="Andrzejewski T.M."/>
            <person name="Davidsen T.M."/>
            <person name="Wayne K.J."/>
            <person name="Tettelin H."/>
            <person name="Glass J.I."/>
            <person name="Rusch D."/>
            <person name="Podicherti R."/>
            <person name="Tsui H.-C.T."/>
            <person name="Winkler M.E."/>
        </authorList>
    </citation>
    <scope>NUCLEOTIDE SEQUENCE</scope>
</reference>
<gene>
    <name evidence="1" type="ORF">METZ01_LOCUS153154</name>
</gene>
<sequence length="29" mass="3347">MDPAGYYEITVCGVRSGLVWDDSHQEVYR</sequence>
<evidence type="ECO:0000313" key="1">
    <source>
        <dbReference type="EMBL" id="SVB00300.1"/>
    </source>
</evidence>
<proteinExistence type="predicted"/>
<accession>A0A382AFG0</accession>